<proteinExistence type="predicted"/>
<reference evidence="2" key="2">
    <citation type="journal article" date="2015" name="Data Brief">
        <title>Shoot transcriptome of the giant reed, Arundo donax.</title>
        <authorList>
            <person name="Barrero R.A."/>
            <person name="Guerrero F.D."/>
            <person name="Moolhuijzen P."/>
            <person name="Goolsby J.A."/>
            <person name="Tidwell J."/>
            <person name="Bellgard S.E."/>
            <person name="Bellgard M.I."/>
        </authorList>
    </citation>
    <scope>NUCLEOTIDE SEQUENCE</scope>
    <source>
        <tissue evidence="2">Shoot tissue taken approximately 20 cm above the soil surface</tissue>
    </source>
</reference>
<reference evidence="2" key="1">
    <citation type="submission" date="2014-09" db="EMBL/GenBank/DDBJ databases">
        <authorList>
            <person name="Magalhaes I.L.F."/>
            <person name="Oliveira U."/>
            <person name="Santos F.R."/>
            <person name="Vidigal T.H.D.A."/>
            <person name="Brescovit A.D."/>
            <person name="Santos A.J."/>
        </authorList>
    </citation>
    <scope>NUCLEOTIDE SEQUENCE</scope>
    <source>
        <tissue evidence="2">Shoot tissue taken approximately 20 cm above the soil surface</tissue>
    </source>
</reference>
<dbReference type="EMBL" id="GBRH01203044">
    <property type="protein sequence ID" value="JAD94851.1"/>
    <property type="molecule type" value="Transcribed_RNA"/>
</dbReference>
<dbReference type="AlphaFoldDB" id="A0A0A9E445"/>
<feature type="region of interest" description="Disordered" evidence="1">
    <location>
        <begin position="1"/>
        <end position="85"/>
    </location>
</feature>
<sequence length="85" mass="8524">MSGGTPSTQLLPGTRSPDWSPRLARTCRTSASATRSASGAWSTPAGPARAARKGSRTTAPRLSSPTTPATGTAPSPTAATPTWSS</sequence>
<feature type="compositionally biased region" description="Low complexity" evidence="1">
    <location>
        <begin position="22"/>
        <end position="43"/>
    </location>
</feature>
<evidence type="ECO:0000313" key="2">
    <source>
        <dbReference type="EMBL" id="JAD94851.1"/>
    </source>
</evidence>
<feature type="compositionally biased region" description="Polar residues" evidence="1">
    <location>
        <begin position="1"/>
        <end position="11"/>
    </location>
</feature>
<feature type="compositionally biased region" description="Low complexity" evidence="1">
    <location>
        <begin position="63"/>
        <end position="85"/>
    </location>
</feature>
<name>A0A0A9E445_ARUDO</name>
<organism evidence="2">
    <name type="scientific">Arundo donax</name>
    <name type="common">Giant reed</name>
    <name type="synonym">Donax arundinaceus</name>
    <dbReference type="NCBI Taxonomy" id="35708"/>
    <lineage>
        <taxon>Eukaryota</taxon>
        <taxon>Viridiplantae</taxon>
        <taxon>Streptophyta</taxon>
        <taxon>Embryophyta</taxon>
        <taxon>Tracheophyta</taxon>
        <taxon>Spermatophyta</taxon>
        <taxon>Magnoliopsida</taxon>
        <taxon>Liliopsida</taxon>
        <taxon>Poales</taxon>
        <taxon>Poaceae</taxon>
        <taxon>PACMAD clade</taxon>
        <taxon>Arundinoideae</taxon>
        <taxon>Arundineae</taxon>
        <taxon>Arundo</taxon>
    </lineage>
</organism>
<evidence type="ECO:0000256" key="1">
    <source>
        <dbReference type="SAM" id="MobiDB-lite"/>
    </source>
</evidence>
<protein>
    <submittedName>
        <fullName evidence="2">Uncharacterized protein</fullName>
    </submittedName>
</protein>
<accession>A0A0A9E445</accession>